<evidence type="ECO:0000313" key="1">
    <source>
        <dbReference type="EMBL" id="KAK8892418.1"/>
    </source>
</evidence>
<dbReference type="EMBL" id="JAPFFF010000004">
    <property type="protein sequence ID" value="KAK8892418.1"/>
    <property type="molecule type" value="Genomic_DNA"/>
</dbReference>
<proteinExistence type="predicted"/>
<gene>
    <name evidence="1" type="ORF">M9Y10_029645</name>
</gene>
<evidence type="ECO:0000313" key="2">
    <source>
        <dbReference type="Proteomes" id="UP001470230"/>
    </source>
</evidence>
<protein>
    <recommendedName>
        <fullName evidence="3">PPPDE domain-containing protein</fullName>
    </recommendedName>
</protein>
<reference evidence="1 2" key="1">
    <citation type="submission" date="2024-04" db="EMBL/GenBank/DDBJ databases">
        <title>Tritrichomonas musculus Genome.</title>
        <authorList>
            <person name="Alves-Ferreira E."/>
            <person name="Grigg M."/>
            <person name="Lorenzi H."/>
            <person name="Galac M."/>
        </authorList>
    </citation>
    <scope>NUCLEOTIDE SEQUENCE [LARGE SCALE GENOMIC DNA]</scope>
    <source>
        <strain evidence="1 2">EAF2021</strain>
    </source>
</reference>
<evidence type="ECO:0008006" key="3">
    <source>
        <dbReference type="Google" id="ProtNLM"/>
    </source>
</evidence>
<organism evidence="1 2">
    <name type="scientific">Tritrichomonas musculus</name>
    <dbReference type="NCBI Taxonomy" id="1915356"/>
    <lineage>
        <taxon>Eukaryota</taxon>
        <taxon>Metamonada</taxon>
        <taxon>Parabasalia</taxon>
        <taxon>Tritrichomonadida</taxon>
        <taxon>Tritrichomonadidae</taxon>
        <taxon>Tritrichomonas</taxon>
    </lineage>
</organism>
<sequence>MSKNIYRFRVGVRKLNSSSSGSASTSLGSSGLLHAALLINTDLFEYSSAGYVRRKNVGRDSQFNWDEIGSALNGTTYVSPDDLEKAISNSGQWNGREYNALSHNCQDFVQFCLRAIGCPPSMIQKVGPCFRKQ</sequence>
<keyword evidence="2" id="KW-1185">Reference proteome</keyword>
<dbReference type="Gene3D" id="3.90.1720.30">
    <property type="entry name" value="PPPDE domains"/>
    <property type="match status" value="1"/>
</dbReference>
<name>A0ABR2KMN7_9EUKA</name>
<comment type="caution">
    <text evidence="1">The sequence shown here is derived from an EMBL/GenBank/DDBJ whole genome shotgun (WGS) entry which is preliminary data.</text>
</comment>
<dbReference type="InterPro" id="IPR042266">
    <property type="entry name" value="PPPDE_sf"/>
</dbReference>
<accession>A0ABR2KMN7</accession>
<dbReference type="Proteomes" id="UP001470230">
    <property type="component" value="Unassembled WGS sequence"/>
</dbReference>